<dbReference type="RefSeq" id="WP_012631670.1">
    <property type="nucleotide sequence ID" value="NC_011891.1"/>
</dbReference>
<evidence type="ECO:0000256" key="1">
    <source>
        <dbReference type="SAM" id="SignalP"/>
    </source>
</evidence>
<dbReference type="Gene3D" id="3.40.1260.10">
    <property type="entry name" value="DsrEFH-like"/>
    <property type="match status" value="1"/>
</dbReference>
<keyword evidence="1" id="KW-0732">Signal</keyword>
<dbReference type="AlphaFoldDB" id="B8J910"/>
<evidence type="ECO:0000313" key="3">
    <source>
        <dbReference type="Proteomes" id="UP000007089"/>
    </source>
</evidence>
<accession>B8J910</accession>
<dbReference type="HOGENOM" id="CLU_130451_0_0_7"/>
<dbReference type="SUPFAM" id="SSF75169">
    <property type="entry name" value="DsrEFH-like"/>
    <property type="match status" value="1"/>
</dbReference>
<gene>
    <name evidence="2" type="ordered locus">A2cp1_0249</name>
</gene>
<keyword evidence="3" id="KW-1185">Reference proteome</keyword>
<dbReference type="KEGG" id="acp:A2cp1_0249"/>
<sequence length="171" mass="17806">MTPHRPLPLLALGALLALTAGTPLTARASATPGNADALRGVTSGKGLFLVDLADGPKIAMYLKLIAGSYDGLRAQGVAPDFKVVFIGPTVRFLTGEAPAPSRAADRAAAVEIAAAVRELKRRGAALEVCTIATKVFQVEDARLLPELTVVADGFVSLIGYQAQGYHLVPIY</sequence>
<dbReference type="InterPro" id="IPR003787">
    <property type="entry name" value="Sulphur_relay_DsrE/F-like"/>
</dbReference>
<reference evidence="2" key="1">
    <citation type="submission" date="2009-01" db="EMBL/GenBank/DDBJ databases">
        <title>Complete sequence of Anaeromyxobacter dehalogenans 2CP-1.</title>
        <authorList>
            <consortium name="US DOE Joint Genome Institute"/>
            <person name="Lucas S."/>
            <person name="Copeland A."/>
            <person name="Lapidus A."/>
            <person name="Glavina del Rio T."/>
            <person name="Dalin E."/>
            <person name="Tice H."/>
            <person name="Bruce D."/>
            <person name="Goodwin L."/>
            <person name="Pitluck S."/>
            <person name="Saunders E."/>
            <person name="Brettin T."/>
            <person name="Detter J.C."/>
            <person name="Han C."/>
            <person name="Larimer F."/>
            <person name="Land M."/>
            <person name="Hauser L."/>
            <person name="Kyrpides N."/>
            <person name="Ovchinnikova G."/>
            <person name="Beliaev A.S."/>
            <person name="Richardson P."/>
        </authorList>
    </citation>
    <scope>NUCLEOTIDE SEQUENCE</scope>
    <source>
        <strain evidence="2">2CP-1</strain>
    </source>
</reference>
<dbReference type="EMBL" id="CP001359">
    <property type="protein sequence ID" value="ACL63608.1"/>
    <property type="molecule type" value="Genomic_DNA"/>
</dbReference>
<protein>
    <submittedName>
        <fullName evidence="2">Uncharacterized protein</fullName>
    </submittedName>
</protein>
<feature type="signal peptide" evidence="1">
    <location>
        <begin position="1"/>
        <end position="28"/>
    </location>
</feature>
<proteinExistence type="predicted"/>
<evidence type="ECO:0000313" key="2">
    <source>
        <dbReference type="EMBL" id="ACL63608.1"/>
    </source>
</evidence>
<dbReference type="Pfam" id="PF02635">
    <property type="entry name" value="DsrE"/>
    <property type="match status" value="1"/>
</dbReference>
<name>B8J910_ANAD2</name>
<feature type="chain" id="PRO_5002875004" evidence="1">
    <location>
        <begin position="29"/>
        <end position="171"/>
    </location>
</feature>
<dbReference type="InterPro" id="IPR027396">
    <property type="entry name" value="DsrEFH-like"/>
</dbReference>
<dbReference type="Proteomes" id="UP000007089">
    <property type="component" value="Chromosome"/>
</dbReference>
<organism evidence="2 3">
    <name type="scientific">Anaeromyxobacter dehalogenans (strain ATCC BAA-258 / DSM 21875 / 2CP-1)</name>
    <dbReference type="NCBI Taxonomy" id="455488"/>
    <lineage>
        <taxon>Bacteria</taxon>
        <taxon>Pseudomonadati</taxon>
        <taxon>Myxococcota</taxon>
        <taxon>Myxococcia</taxon>
        <taxon>Myxococcales</taxon>
        <taxon>Cystobacterineae</taxon>
        <taxon>Anaeromyxobacteraceae</taxon>
        <taxon>Anaeromyxobacter</taxon>
    </lineage>
</organism>